<proteinExistence type="predicted"/>
<dbReference type="GO" id="GO:0006772">
    <property type="term" value="P:thiamine metabolic process"/>
    <property type="evidence" value="ECO:0007669"/>
    <property type="project" value="UniProtKB-UniRule"/>
</dbReference>
<evidence type="ECO:0000256" key="2">
    <source>
        <dbReference type="ARBA" id="ARBA00022741"/>
    </source>
</evidence>
<dbReference type="PANTHER" id="PTHR41299:SF1">
    <property type="entry name" value="THIAMINE PYROPHOSPHOKINASE"/>
    <property type="match status" value="1"/>
</dbReference>
<keyword evidence="3 7" id="KW-0418">Kinase</keyword>
<feature type="domain" description="Thiamin pyrophosphokinase thiamin-binding" evidence="6">
    <location>
        <begin position="148"/>
        <end position="206"/>
    </location>
</feature>
<dbReference type="PANTHER" id="PTHR41299">
    <property type="entry name" value="THIAMINE PYROPHOSPHOKINASE"/>
    <property type="match status" value="1"/>
</dbReference>
<organism evidence="7">
    <name type="scientific">uncultured Rubrobacteraceae bacterium</name>
    <dbReference type="NCBI Taxonomy" id="349277"/>
    <lineage>
        <taxon>Bacteria</taxon>
        <taxon>Bacillati</taxon>
        <taxon>Actinomycetota</taxon>
        <taxon>Rubrobacteria</taxon>
        <taxon>Rubrobacterales</taxon>
        <taxon>Rubrobacteraceae</taxon>
        <taxon>environmental samples</taxon>
    </lineage>
</organism>
<dbReference type="SUPFAM" id="SSF63862">
    <property type="entry name" value="Thiamin pyrophosphokinase, substrate-binding domain"/>
    <property type="match status" value="1"/>
</dbReference>
<dbReference type="Gene3D" id="3.40.50.10240">
    <property type="entry name" value="Thiamin pyrophosphokinase, catalytic domain"/>
    <property type="match status" value="1"/>
</dbReference>
<dbReference type="GO" id="GO:0030975">
    <property type="term" value="F:thiamine binding"/>
    <property type="evidence" value="ECO:0007669"/>
    <property type="project" value="InterPro"/>
</dbReference>
<evidence type="ECO:0000256" key="4">
    <source>
        <dbReference type="ARBA" id="ARBA00022840"/>
    </source>
</evidence>
<evidence type="ECO:0000259" key="6">
    <source>
        <dbReference type="SMART" id="SM00983"/>
    </source>
</evidence>
<dbReference type="InterPro" id="IPR007373">
    <property type="entry name" value="Thiamin_PyroPKinase_B1-bd"/>
</dbReference>
<dbReference type="InterPro" id="IPR007371">
    <property type="entry name" value="TPK_catalytic"/>
</dbReference>
<sequence>MRAVVFLNGFPDPPDLLRRVAGRADLVVAADGGALHALSAGVVPDLVVGDMDSLGDEGTRLVGERGASLERHPSRKDKMDGHLAVLSARKRGATDLDLLCATGGRLDAVFALPHLLLAAERLGVRATVFAAWGEVFLVEDGARAVVGGPGESVSVFPVSGAAGGVTLDGFEYPLEDARIEAGDTLGFHNEMANGEARVAVTDGALLVIHETEPGDARTRPGGGGEAV</sequence>
<dbReference type="Pfam" id="PF04263">
    <property type="entry name" value="TPK_catalytic"/>
    <property type="match status" value="1"/>
</dbReference>
<dbReference type="SUPFAM" id="SSF63999">
    <property type="entry name" value="Thiamin pyrophosphokinase, catalytic domain"/>
    <property type="match status" value="1"/>
</dbReference>
<dbReference type="GO" id="GO:0004788">
    <property type="term" value="F:thiamine diphosphokinase activity"/>
    <property type="evidence" value="ECO:0007669"/>
    <property type="project" value="UniProtKB-UniRule"/>
</dbReference>
<dbReference type="EC" id="2.7.6.2" evidence="5"/>
<keyword evidence="4" id="KW-0067">ATP-binding</keyword>
<name>A0A6J4P3E3_9ACTN</name>
<keyword evidence="2" id="KW-0547">Nucleotide-binding</keyword>
<evidence type="ECO:0000256" key="5">
    <source>
        <dbReference type="NCBIfam" id="TIGR01378"/>
    </source>
</evidence>
<gene>
    <name evidence="7" type="ORF">AVDCRST_MAG55-807</name>
</gene>
<dbReference type="CDD" id="cd07995">
    <property type="entry name" value="TPK"/>
    <property type="match status" value="1"/>
</dbReference>
<dbReference type="InterPro" id="IPR036759">
    <property type="entry name" value="TPK_catalytic_sf"/>
</dbReference>
<dbReference type="Pfam" id="PF04265">
    <property type="entry name" value="TPK_B1_binding"/>
    <property type="match status" value="1"/>
</dbReference>
<dbReference type="InterPro" id="IPR036371">
    <property type="entry name" value="TPK_B1-bd_sf"/>
</dbReference>
<dbReference type="NCBIfam" id="TIGR01378">
    <property type="entry name" value="thi_PPkinase"/>
    <property type="match status" value="1"/>
</dbReference>
<dbReference type="SMART" id="SM00983">
    <property type="entry name" value="TPK_B1_binding"/>
    <property type="match status" value="1"/>
</dbReference>
<dbReference type="InterPro" id="IPR053149">
    <property type="entry name" value="TPK"/>
</dbReference>
<reference evidence="7" key="1">
    <citation type="submission" date="2020-02" db="EMBL/GenBank/DDBJ databases">
        <authorList>
            <person name="Meier V. D."/>
        </authorList>
    </citation>
    <scope>NUCLEOTIDE SEQUENCE</scope>
    <source>
        <strain evidence="7">AVDCRST_MAG55</strain>
    </source>
</reference>
<protein>
    <recommendedName>
        <fullName evidence="5">Thiamine diphosphokinase</fullName>
        <ecNumber evidence="5">2.7.6.2</ecNumber>
    </recommendedName>
</protein>
<evidence type="ECO:0000256" key="1">
    <source>
        <dbReference type="ARBA" id="ARBA00022679"/>
    </source>
</evidence>
<dbReference type="AlphaFoldDB" id="A0A6J4P3E3"/>
<dbReference type="GO" id="GO:0005524">
    <property type="term" value="F:ATP binding"/>
    <property type="evidence" value="ECO:0007669"/>
    <property type="project" value="UniProtKB-KW"/>
</dbReference>
<dbReference type="EMBL" id="CADCUZ010000033">
    <property type="protein sequence ID" value="CAA9403302.1"/>
    <property type="molecule type" value="Genomic_DNA"/>
</dbReference>
<accession>A0A6J4P3E3</accession>
<dbReference type="InterPro" id="IPR006282">
    <property type="entry name" value="Thi_PPkinase"/>
</dbReference>
<evidence type="ECO:0000313" key="7">
    <source>
        <dbReference type="EMBL" id="CAA9403302.1"/>
    </source>
</evidence>
<evidence type="ECO:0000256" key="3">
    <source>
        <dbReference type="ARBA" id="ARBA00022777"/>
    </source>
</evidence>
<keyword evidence="1 7" id="KW-0808">Transferase</keyword>
<dbReference type="GO" id="GO:0016301">
    <property type="term" value="F:kinase activity"/>
    <property type="evidence" value="ECO:0007669"/>
    <property type="project" value="UniProtKB-KW"/>
</dbReference>
<dbReference type="GO" id="GO:0009229">
    <property type="term" value="P:thiamine diphosphate biosynthetic process"/>
    <property type="evidence" value="ECO:0007669"/>
    <property type="project" value="InterPro"/>
</dbReference>